<dbReference type="STRING" id="1423351.A0A074RKJ3"/>
<evidence type="ECO:0000313" key="3">
    <source>
        <dbReference type="Proteomes" id="UP000027456"/>
    </source>
</evidence>
<dbReference type="EMBL" id="AZST01001431">
    <property type="protein sequence ID" value="KEP45875.1"/>
    <property type="molecule type" value="Genomic_DNA"/>
</dbReference>
<dbReference type="AlphaFoldDB" id="A0A074RKJ3"/>
<dbReference type="Pfam" id="PF20231">
    <property type="entry name" value="DUF6589"/>
    <property type="match status" value="1"/>
</dbReference>
<dbReference type="InterPro" id="IPR046496">
    <property type="entry name" value="DUF6589"/>
</dbReference>
<comment type="caution">
    <text evidence="2">The sequence shown here is derived from an EMBL/GenBank/DDBJ whole genome shotgun (WGS) entry which is preliminary data.</text>
</comment>
<proteinExistence type="predicted"/>
<evidence type="ECO:0000259" key="1">
    <source>
        <dbReference type="Pfam" id="PF20231"/>
    </source>
</evidence>
<reference evidence="2 3" key="1">
    <citation type="submission" date="2013-12" db="EMBL/GenBank/DDBJ databases">
        <authorList>
            <person name="Cubeta M."/>
            <person name="Pakala S."/>
            <person name="Fedorova N."/>
            <person name="Thomas E."/>
            <person name="Dean R."/>
            <person name="Jabaji S."/>
            <person name="Neate S."/>
            <person name="Toda T."/>
            <person name="Tavantzis S."/>
            <person name="Vilgalys R."/>
            <person name="Bharathan N."/>
            <person name="Pakala S."/>
            <person name="Losada L.S."/>
            <person name="Zafar N."/>
            <person name="Nierman W."/>
        </authorList>
    </citation>
    <scope>NUCLEOTIDE SEQUENCE [LARGE SCALE GENOMIC DNA]</scope>
    <source>
        <strain evidence="2 3">123E</strain>
    </source>
</reference>
<keyword evidence="3" id="KW-1185">Reference proteome</keyword>
<gene>
    <name evidence="2" type="ORF">V565_234490</name>
</gene>
<name>A0A074RKJ3_9AGAM</name>
<dbReference type="OrthoDB" id="3203379at2759"/>
<accession>A0A074RKJ3</accession>
<dbReference type="HOGENOM" id="CLU_007061_0_0_1"/>
<dbReference type="Proteomes" id="UP000027456">
    <property type="component" value="Unassembled WGS sequence"/>
</dbReference>
<protein>
    <recommendedName>
        <fullName evidence="1">DUF6589 domain-containing protein</fullName>
    </recommendedName>
</protein>
<feature type="non-terminal residue" evidence="2">
    <location>
        <position position="1"/>
    </location>
</feature>
<organism evidence="2 3">
    <name type="scientific">Rhizoctonia solani 123E</name>
    <dbReference type="NCBI Taxonomy" id="1423351"/>
    <lineage>
        <taxon>Eukaryota</taxon>
        <taxon>Fungi</taxon>
        <taxon>Dikarya</taxon>
        <taxon>Basidiomycota</taxon>
        <taxon>Agaricomycotina</taxon>
        <taxon>Agaricomycetes</taxon>
        <taxon>Cantharellales</taxon>
        <taxon>Ceratobasidiaceae</taxon>
        <taxon>Rhizoctonia</taxon>
    </lineage>
</organism>
<feature type="domain" description="DUF6589" evidence="1">
    <location>
        <begin position="148"/>
        <end position="343"/>
    </location>
</feature>
<evidence type="ECO:0000313" key="2">
    <source>
        <dbReference type="EMBL" id="KEP45875.1"/>
    </source>
</evidence>
<sequence>SVTLLTNALAFQLSNKNNQMQKPIYIYLKAKGVPKSYFFFFQKAGLSLSYEWSRKALEHISAAAMDKAIAAFEDKPCISVYDNIRLAQAVKHERASHKTVTDNGTAMTVVPMRDSERVTALLRDPDAIDAHWANITQRYRSGNIYDHQLTAADLYDHPGFSHWGDRMTSNVLQFLYETPGLEKSPKRKHGLLRPLPPVHQLPPTKDIFYMLEPVPMEEQSYGGNYGITKELPRQLKADTDEKLVLCARTRMGPWTGDSLTIQRLRQLQRMKANDSNRLERMQHIIPVFGWMHLDMNLCNAISYHHFSESSNSGLARDAAALSRSGLTKPTKSRGPAYHTVVHLNSWFGFMVCGSSADARRPKR</sequence>